<dbReference type="STRING" id="1434107.MSBR3_0744"/>
<dbReference type="PANTHER" id="PTHR43312:SF2">
    <property type="entry name" value="OXIDOREDUCTASE"/>
    <property type="match status" value="1"/>
</dbReference>
<dbReference type="PANTHER" id="PTHR43312">
    <property type="entry name" value="D-THREO-ALDOSE 1-DEHYDROGENASE"/>
    <property type="match status" value="1"/>
</dbReference>
<name>A0A0E3SKA3_METBA</name>
<dbReference type="PATRIC" id="fig|1434107.4.peg.988"/>
<dbReference type="InterPro" id="IPR053135">
    <property type="entry name" value="AKR2_Oxidoreductase"/>
</dbReference>
<accession>A0A0E3SKA3</accession>
<dbReference type="InterPro" id="IPR036812">
    <property type="entry name" value="NAD(P)_OxRdtase_dom_sf"/>
</dbReference>
<sequence>MLYRKVPKNGNDLSVLGFECMHLPMKENRTIDEERAIRQIKYAIDQGVNFIGTARPYHLKKALLSLGEPFAAGYRETTRI</sequence>
<evidence type="ECO:0000313" key="2">
    <source>
        <dbReference type="Proteomes" id="UP000033066"/>
    </source>
</evidence>
<protein>
    <submittedName>
        <fullName evidence="1">Aldo/keto reductase</fullName>
    </submittedName>
</protein>
<reference evidence="1" key="1">
    <citation type="submission" date="2014-07" db="EMBL/GenBank/DDBJ databases">
        <title>Methanogenic archaea and the global carbon cycle.</title>
        <authorList>
            <person name="Henriksen J.R."/>
            <person name="Luke J."/>
            <person name="Reinhart S."/>
            <person name="Benedict M.N."/>
            <person name="Youngblut N.D."/>
            <person name="Metcalf M.E."/>
            <person name="Whitaker R.J."/>
            <person name="Metcalf W.W."/>
        </authorList>
    </citation>
    <scope>NUCLEOTIDE SEQUENCE [LARGE SCALE GENOMIC DNA]</scope>
    <source>
        <strain evidence="1">3</strain>
    </source>
</reference>
<organism evidence="1 2">
    <name type="scientific">Methanosarcina barkeri 3</name>
    <dbReference type="NCBI Taxonomy" id="1434107"/>
    <lineage>
        <taxon>Archaea</taxon>
        <taxon>Methanobacteriati</taxon>
        <taxon>Methanobacteriota</taxon>
        <taxon>Stenosarchaea group</taxon>
        <taxon>Methanomicrobia</taxon>
        <taxon>Methanosarcinales</taxon>
        <taxon>Methanosarcinaceae</taxon>
        <taxon>Methanosarcina</taxon>
    </lineage>
</organism>
<dbReference type="SUPFAM" id="SSF51430">
    <property type="entry name" value="NAD(P)-linked oxidoreductase"/>
    <property type="match status" value="1"/>
</dbReference>
<dbReference type="EMBL" id="CP009517">
    <property type="protein sequence ID" value="AKB81322.1"/>
    <property type="molecule type" value="Genomic_DNA"/>
</dbReference>
<dbReference type="Proteomes" id="UP000033066">
    <property type="component" value="Chromosome"/>
</dbReference>
<proteinExistence type="predicted"/>
<dbReference type="HOGENOM" id="CLU_2581381_0_0_2"/>
<gene>
    <name evidence="1" type="ORF">MSBR3_0744</name>
</gene>
<evidence type="ECO:0000313" key="1">
    <source>
        <dbReference type="EMBL" id="AKB81322.1"/>
    </source>
</evidence>
<dbReference type="AlphaFoldDB" id="A0A0E3SKA3"/>
<keyword evidence="2" id="KW-1185">Reference proteome</keyword>
<dbReference type="KEGG" id="mbak:MSBR3_0744"/>
<dbReference type="Gene3D" id="3.20.20.100">
    <property type="entry name" value="NADP-dependent oxidoreductase domain"/>
    <property type="match status" value="1"/>
</dbReference>